<dbReference type="InterPro" id="IPR001915">
    <property type="entry name" value="Peptidase_M48"/>
</dbReference>
<evidence type="ECO:0000256" key="7">
    <source>
        <dbReference type="RuleBase" id="RU003983"/>
    </source>
</evidence>
<dbReference type="GO" id="GO:0006508">
    <property type="term" value="P:proteolysis"/>
    <property type="evidence" value="ECO:0007669"/>
    <property type="project" value="UniProtKB-KW"/>
</dbReference>
<dbReference type="PANTHER" id="PTHR43215">
    <property type="entry name" value="RADIAL SPOKE HEAD 1 HOMOLOG"/>
    <property type="match status" value="1"/>
</dbReference>
<accession>A0A1I5WSU8</accession>
<keyword evidence="3" id="KW-0677">Repeat</keyword>
<evidence type="ECO:0000256" key="2">
    <source>
        <dbReference type="ARBA" id="ARBA00022723"/>
    </source>
</evidence>
<evidence type="ECO:0000256" key="6">
    <source>
        <dbReference type="ARBA" id="ARBA00023049"/>
    </source>
</evidence>
<sequence>MKRLFLIPAILLVFVSLVCFGQKQKEIFVCSYYGQPISPESLCLNFQGFMSNHRAERVVDSLTKAMGVPTNPFKVMECPNIDNCFATFLNSEPYIIYDRDFLARVSRIAQKDWAAISILAHEIGHHTNFHTTDGAGSRPEKELQADYSSGFYLHNLGASLEESQLAMKHFQSEQATKTHPARSQRMAAIRTGWLAAESMYPKFKEIVKEESAPKVLSISSNPNDDLPEELIDTNDESESLLSRTGCISGNCVDGTGYFIHKSQGSYKGAWKNGKRHGWGILYYPNGSKKYEGQFVMGEKQGRGTYYFENGDWYVGLFSKNEIVGTGVYHYINGDIFEGPYSELTEN</sequence>
<evidence type="ECO:0000256" key="3">
    <source>
        <dbReference type="ARBA" id="ARBA00022737"/>
    </source>
</evidence>
<evidence type="ECO:0000259" key="8">
    <source>
        <dbReference type="Pfam" id="PF01435"/>
    </source>
</evidence>
<comment type="similarity">
    <text evidence="7">Belongs to the peptidase M48 family.</text>
</comment>
<dbReference type="OrthoDB" id="1173761at2"/>
<dbReference type="GO" id="GO:0046872">
    <property type="term" value="F:metal ion binding"/>
    <property type="evidence" value="ECO:0007669"/>
    <property type="project" value="UniProtKB-KW"/>
</dbReference>
<evidence type="ECO:0000313" key="9">
    <source>
        <dbReference type="EMBL" id="SFQ22691.1"/>
    </source>
</evidence>
<dbReference type="Pfam" id="PF02493">
    <property type="entry name" value="MORN"/>
    <property type="match status" value="3"/>
</dbReference>
<dbReference type="Gene3D" id="2.20.110.10">
    <property type="entry name" value="Histone H3 K4-specific methyltransferase SET7/9 N-terminal domain"/>
    <property type="match status" value="2"/>
</dbReference>
<dbReference type="STRING" id="1079859.SAMN04515674_112154"/>
<protein>
    <submittedName>
        <fullName evidence="9">MORN repeat-containing protein</fullName>
    </submittedName>
</protein>
<dbReference type="EMBL" id="FOXH01000012">
    <property type="protein sequence ID" value="SFQ22691.1"/>
    <property type="molecule type" value="Genomic_DNA"/>
</dbReference>
<keyword evidence="5 7" id="KW-0862">Zinc</keyword>
<keyword evidence="2" id="KW-0479">Metal-binding</keyword>
<name>A0A1I5WSU8_9BACT</name>
<dbReference type="GO" id="GO:0004222">
    <property type="term" value="F:metalloendopeptidase activity"/>
    <property type="evidence" value="ECO:0007669"/>
    <property type="project" value="InterPro"/>
</dbReference>
<evidence type="ECO:0000256" key="4">
    <source>
        <dbReference type="ARBA" id="ARBA00022801"/>
    </source>
</evidence>
<proteinExistence type="inferred from homology"/>
<keyword evidence="6 7" id="KW-0482">Metalloprotease</keyword>
<dbReference type="AlphaFoldDB" id="A0A1I5WSU8"/>
<gene>
    <name evidence="9" type="ORF">SAMN04515674_112154</name>
</gene>
<organism evidence="9 10">
    <name type="scientific">Pseudarcicella hirudinis</name>
    <dbReference type="NCBI Taxonomy" id="1079859"/>
    <lineage>
        <taxon>Bacteria</taxon>
        <taxon>Pseudomonadati</taxon>
        <taxon>Bacteroidota</taxon>
        <taxon>Cytophagia</taxon>
        <taxon>Cytophagales</taxon>
        <taxon>Flectobacillaceae</taxon>
        <taxon>Pseudarcicella</taxon>
    </lineage>
</organism>
<reference evidence="9 10" key="1">
    <citation type="submission" date="2016-10" db="EMBL/GenBank/DDBJ databases">
        <authorList>
            <person name="de Groot N.N."/>
        </authorList>
    </citation>
    <scope>NUCLEOTIDE SEQUENCE [LARGE SCALE GENOMIC DNA]</scope>
    <source>
        <strain evidence="10">E92,LMG 26720,CCM 7988</strain>
    </source>
</reference>
<evidence type="ECO:0000256" key="5">
    <source>
        <dbReference type="ARBA" id="ARBA00022833"/>
    </source>
</evidence>
<dbReference type="SUPFAM" id="SSF82185">
    <property type="entry name" value="Histone H3 K4-specific methyltransferase SET7/9 N-terminal domain"/>
    <property type="match status" value="1"/>
</dbReference>
<dbReference type="Proteomes" id="UP000199306">
    <property type="component" value="Unassembled WGS sequence"/>
</dbReference>
<dbReference type="InterPro" id="IPR003409">
    <property type="entry name" value="MORN"/>
</dbReference>
<evidence type="ECO:0000256" key="1">
    <source>
        <dbReference type="ARBA" id="ARBA00022670"/>
    </source>
</evidence>
<keyword evidence="10" id="KW-1185">Reference proteome</keyword>
<dbReference type="PANTHER" id="PTHR43215:SF14">
    <property type="entry name" value="RADIAL SPOKE HEAD 1 HOMOLOG"/>
    <property type="match status" value="1"/>
</dbReference>
<dbReference type="RefSeq" id="WP_092018690.1">
    <property type="nucleotide sequence ID" value="NZ_FOXH01000012.1"/>
</dbReference>
<comment type="cofactor">
    <cofactor evidence="7">
        <name>Zn(2+)</name>
        <dbReference type="ChEBI" id="CHEBI:29105"/>
    </cofactor>
    <text evidence="7">Binds 1 zinc ion per subunit.</text>
</comment>
<evidence type="ECO:0000313" key="10">
    <source>
        <dbReference type="Proteomes" id="UP000199306"/>
    </source>
</evidence>
<dbReference type="Pfam" id="PF01435">
    <property type="entry name" value="Peptidase_M48"/>
    <property type="match status" value="1"/>
</dbReference>
<feature type="domain" description="Peptidase M48" evidence="8">
    <location>
        <begin position="52"/>
        <end position="132"/>
    </location>
</feature>
<keyword evidence="1 7" id="KW-0645">Protease</keyword>
<keyword evidence="4 7" id="KW-0378">Hydrolase</keyword>
<dbReference type="Gene3D" id="3.30.2010.10">
    <property type="entry name" value="Metalloproteases ('zincins'), catalytic domain"/>
    <property type="match status" value="1"/>
</dbReference>
<dbReference type="SMART" id="SM00698">
    <property type="entry name" value="MORN"/>
    <property type="match status" value="3"/>
</dbReference>